<gene>
    <name evidence="1" type="ORF">A3F55_02235</name>
</gene>
<protein>
    <submittedName>
        <fullName evidence="1">Uncharacterized protein</fullName>
    </submittedName>
</protein>
<accession>A0A1F4XVF1</accession>
<dbReference type="Proteomes" id="UP000178091">
    <property type="component" value="Unassembled WGS sequence"/>
</dbReference>
<proteinExistence type="predicted"/>
<evidence type="ECO:0000313" key="2">
    <source>
        <dbReference type="Proteomes" id="UP000178091"/>
    </source>
</evidence>
<reference evidence="1 2" key="1">
    <citation type="journal article" date="2016" name="Nat. Commun.">
        <title>Thousands of microbial genomes shed light on interconnected biogeochemical processes in an aquifer system.</title>
        <authorList>
            <person name="Anantharaman K."/>
            <person name="Brown C.T."/>
            <person name="Hug L.A."/>
            <person name="Sharon I."/>
            <person name="Castelle C.J."/>
            <person name="Probst A.J."/>
            <person name="Thomas B.C."/>
            <person name="Singh A."/>
            <person name="Wilkins M.J."/>
            <person name="Karaoz U."/>
            <person name="Brodie E.L."/>
            <person name="Williams K.H."/>
            <person name="Hubbard S.S."/>
            <person name="Banfield J.F."/>
        </authorList>
    </citation>
    <scope>NUCLEOTIDE SEQUENCE [LARGE SCALE GENOMIC DNA]</scope>
</reference>
<comment type="caution">
    <text evidence="1">The sequence shown here is derived from an EMBL/GenBank/DDBJ whole genome shotgun (WGS) entry which is preliminary data.</text>
</comment>
<name>A0A1F4XVF1_9BACT</name>
<dbReference type="AlphaFoldDB" id="A0A1F4XVF1"/>
<sequence length="138" mass="15746">MAAFFSVTLAISIVGLVLLLVVKRYEMTTGHVVMADLRPRLDRFFHRVLVLLERGVPAALYALAGRVLGAMRTRTKHALARAILLFEYYLEHTLHIVRQKSQARMHGEGPTSQFLQEVAAHKQKLLRRSPKNRAIFEE</sequence>
<organism evidence="1 2">
    <name type="scientific">Candidatus Adlerbacteria bacterium RIFCSPHIGHO2_12_FULL_53_18</name>
    <dbReference type="NCBI Taxonomy" id="1797242"/>
    <lineage>
        <taxon>Bacteria</taxon>
        <taxon>Candidatus Adleribacteriota</taxon>
    </lineage>
</organism>
<dbReference type="EMBL" id="MEWW01000005">
    <property type="protein sequence ID" value="OGC85063.1"/>
    <property type="molecule type" value="Genomic_DNA"/>
</dbReference>
<evidence type="ECO:0000313" key="1">
    <source>
        <dbReference type="EMBL" id="OGC85063.1"/>
    </source>
</evidence>